<gene>
    <name evidence="2" type="ORF">STHERMO_0513</name>
</gene>
<evidence type="ECO:0000313" key="3">
    <source>
        <dbReference type="Proteomes" id="UP000509833"/>
    </source>
</evidence>
<evidence type="ECO:0000259" key="1">
    <source>
        <dbReference type="Pfam" id="PF08460"/>
    </source>
</evidence>
<evidence type="ECO:0000313" key="2">
    <source>
        <dbReference type="EMBL" id="CAD0136536.1"/>
    </source>
</evidence>
<dbReference type="EMBL" id="LR822017">
    <property type="protein sequence ID" value="CAD0136536.1"/>
    <property type="molecule type" value="Genomic_DNA"/>
</dbReference>
<accession>A0A8D6U1Q1</accession>
<feature type="domain" description="SH3b" evidence="1">
    <location>
        <begin position="99"/>
        <end position="161"/>
    </location>
</feature>
<proteinExistence type="predicted"/>
<dbReference type="Pfam" id="PF08460">
    <property type="entry name" value="SH3_5"/>
    <property type="match status" value="2"/>
</dbReference>
<dbReference type="Pfam" id="PF08481">
    <property type="entry name" value="GBS_Bsp-like"/>
    <property type="match status" value="1"/>
</dbReference>
<dbReference type="Proteomes" id="UP000509833">
    <property type="component" value="Chromosome"/>
</dbReference>
<dbReference type="InterPro" id="IPR003646">
    <property type="entry name" value="SH3-like_bac-type"/>
</dbReference>
<feature type="domain" description="SH3b" evidence="1">
    <location>
        <begin position="178"/>
        <end position="229"/>
    </location>
</feature>
<dbReference type="RefSeq" id="WP_084825801.1">
    <property type="nucleotide sequence ID" value="NZ_JAHDUQ010000006.1"/>
</dbReference>
<dbReference type="Gene3D" id="2.60.40.3760">
    <property type="match status" value="1"/>
</dbReference>
<protein>
    <submittedName>
        <fullName evidence="2">Lysozyme</fullName>
    </submittedName>
</protein>
<dbReference type="AlphaFoldDB" id="A0A8D6U1Q1"/>
<organism evidence="2 3">
    <name type="scientific">Streptococcus thermophilus</name>
    <dbReference type="NCBI Taxonomy" id="1308"/>
    <lineage>
        <taxon>Bacteria</taxon>
        <taxon>Bacillati</taxon>
        <taxon>Bacillota</taxon>
        <taxon>Bacilli</taxon>
        <taxon>Lactobacillales</taxon>
        <taxon>Streptococcaceae</taxon>
        <taxon>Streptococcus</taxon>
    </lineage>
</organism>
<name>A0A8D6U1Q1_STRTR</name>
<dbReference type="InterPro" id="IPR013688">
    <property type="entry name" value="GBS_Bsp-like"/>
</dbReference>
<dbReference type="Gene3D" id="2.30.30.40">
    <property type="entry name" value="SH3 Domains"/>
    <property type="match status" value="2"/>
</dbReference>
<sequence length="231" mass="25378">MQQNLISNVSDQNGVVGVSVPIWSERNGQDDIIWYNATRLNNRNYKVNVGLSDHKNERGLYNVHLYFVETNGKLVGVGGTTHTVPAKVEETHITTGHSLPDSGTYTFKERSIIKAEPSVVSPELAYYDAGMSVNYDKVVTADGHTWLSYVSRGGNRRYIAIDGKATAVAQSASPSLAITGTYTFTKPSSIKAQPSVASPELAYYDKVMSVRYDKVLTADGHTWLSYVTYSV</sequence>
<reference evidence="2 3" key="1">
    <citation type="submission" date="2020-06" db="EMBL/GenBank/DDBJ databases">
        <authorList>
            <person name="Chuat V."/>
        </authorList>
    </citation>
    <scope>NUCLEOTIDE SEQUENCE [LARGE SCALE GENOMIC DNA]</scope>
    <source>
        <strain evidence="2">STH_CIRM_336</strain>
    </source>
</reference>